<name>A0A1E3PCZ4_9ASCO</name>
<feature type="region of interest" description="Disordered" evidence="1">
    <location>
        <begin position="157"/>
        <end position="189"/>
    </location>
</feature>
<feature type="compositionally biased region" description="Polar residues" evidence="1">
    <location>
        <begin position="73"/>
        <end position="82"/>
    </location>
</feature>
<feature type="compositionally biased region" description="Low complexity" evidence="1">
    <location>
        <begin position="157"/>
        <end position="166"/>
    </location>
</feature>
<gene>
    <name evidence="2" type="ORF">NADFUDRAFT_84448</name>
</gene>
<protein>
    <submittedName>
        <fullName evidence="2">Uncharacterized protein</fullName>
    </submittedName>
</protein>
<evidence type="ECO:0000313" key="2">
    <source>
        <dbReference type="EMBL" id="ODQ63286.1"/>
    </source>
</evidence>
<reference evidence="2 3" key="1">
    <citation type="journal article" date="2016" name="Proc. Natl. Acad. Sci. U.S.A.">
        <title>Comparative genomics of biotechnologically important yeasts.</title>
        <authorList>
            <person name="Riley R."/>
            <person name="Haridas S."/>
            <person name="Wolfe K.H."/>
            <person name="Lopes M.R."/>
            <person name="Hittinger C.T."/>
            <person name="Goeker M."/>
            <person name="Salamov A.A."/>
            <person name="Wisecaver J.H."/>
            <person name="Long T.M."/>
            <person name="Calvey C.H."/>
            <person name="Aerts A.L."/>
            <person name="Barry K.W."/>
            <person name="Choi C."/>
            <person name="Clum A."/>
            <person name="Coughlan A.Y."/>
            <person name="Deshpande S."/>
            <person name="Douglass A.P."/>
            <person name="Hanson S.J."/>
            <person name="Klenk H.-P."/>
            <person name="LaButti K.M."/>
            <person name="Lapidus A."/>
            <person name="Lindquist E.A."/>
            <person name="Lipzen A.M."/>
            <person name="Meier-Kolthoff J.P."/>
            <person name="Ohm R.A."/>
            <person name="Otillar R.P."/>
            <person name="Pangilinan J.L."/>
            <person name="Peng Y."/>
            <person name="Rokas A."/>
            <person name="Rosa C.A."/>
            <person name="Scheuner C."/>
            <person name="Sibirny A.A."/>
            <person name="Slot J.C."/>
            <person name="Stielow J.B."/>
            <person name="Sun H."/>
            <person name="Kurtzman C.P."/>
            <person name="Blackwell M."/>
            <person name="Grigoriev I.V."/>
            <person name="Jeffries T.W."/>
        </authorList>
    </citation>
    <scope>NUCLEOTIDE SEQUENCE [LARGE SCALE GENOMIC DNA]</scope>
    <source>
        <strain evidence="2 3">DSM 6958</strain>
    </source>
</reference>
<dbReference type="Proteomes" id="UP000095009">
    <property type="component" value="Unassembled WGS sequence"/>
</dbReference>
<dbReference type="AlphaFoldDB" id="A0A1E3PCZ4"/>
<dbReference type="EMBL" id="KV454415">
    <property type="protein sequence ID" value="ODQ63286.1"/>
    <property type="molecule type" value="Genomic_DNA"/>
</dbReference>
<feature type="region of interest" description="Disordered" evidence="1">
    <location>
        <begin position="73"/>
        <end position="113"/>
    </location>
</feature>
<organism evidence="2 3">
    <name type="scientific">Nadsonia fulvescens var. elongata DSM 6958</name>
    <dbReference type="NCBI Taxonomy" id="857566"/>
    <lineage>
        <taxon>Eukaryota</taxon>
        <taxon>Fungi</taxon>
        <taxon>Dikarya</taxon>
        <taxon>Ascomycota</taxon>
        <taxon>Saccharomycotina</taxon>
        <taxon>Dipodascomycetes</taxon>
        <taxon>Dipodascales</taxon>
        <taxon>Dipodascales incertae sedis</taxon>
        <taxon>Nadsonia</taxon>
    </lineage>
</organism>
<proteinExistence type="predicted"/>
<accession>A0A1E3PCZ4</accession>
<sequence length="189" mass="21099">MESPGYYIPRVPQEPRDKVLDLGLPDKLYVADDILITQEESIYNSVVTVSPRDFNYAAMSEFFAKATVIKPNGSSITSSRDGNNAREEGSGDISEANPCNGTKTGPKKTENVCKTPKNWSSEYWDKVSRGQMRSSSRLTNFQNQTKSATEFTIRVASSSPLVSPSSTEPERRVWGFMRPTESSKRKSRN</sequence>
<evidence type="ECO:0000313" key="3">
    <source>
        <dbReference type="Proteomes" id="UP000095009"/>
    </source>
</evidence>
<evidence type="ECO:0000256" key="1">
    <source>
        <dbReference type="SAM" id="MobiDB-lite"/>
    </source>
</evidence>
<keyword evidence="3" id="KW-1185">Reference proteome</keyword>